<organism evidence="1 2">
    <name type="scientific">Helicobacter aurati</name>
    <dbReference type="NCBI Taxonomy" id="137778"/>
    <lineage>
        <taxon>Bacteria</taxon>
        <taxon>Pseudomonadati</taxon>
        <taxon>Campylobacterota</taxon>
        <taxon>Epsilonproteobacteria</taxon>
        <taxon>Campylobacterales</taxon>
        <taxon>Helicobacteraceae</taxon>
        <taxon>Helicobacter</taxon>
    </lineage>
</organism>
<reference evidence="1 2" key="1">
    <citation type="submission" date="2018-04" db="EMBL/GenBank/DDBJ databases">
        <title>Novel Campyloabacter and Helicobacter Species and Strains.</title>
        <authorList>
            <person name="Mannion A.J."/>
            <person name="Shen Z."/>
            <person name="Fox J.G."/>
        </authorList>
    </citation>
    <scope>NUCLEOTIDE SEQUENCE [LARGE SCALE GENOMIC DNA]</scope>
    <source>
        <strain evidence="1 2">MIT 97-5075</strain>
    </source>
</reference>
<name>A0A3D8IV07_9HELI</name>
<evidence type="ECO:0008006" key="3">
    <source>
        <dbReference type="Google" id="ProtNLM"/>
    </source>
</evidence>
<dbReference type="RefSeq" id="WP_147289233.1">
    <property type="nucleotide sequence ID" value="NZ_NXLW01000039.1"/>
</dbReference>
<proteinExistence type="predicted"/>
<gene>
    <name evidence="1" type="ORF">CQA66_09055</name>
</gene>
<accession>A0A3D8IV07</accession>
<comment type="caution">
    <text evidence="1">The sequence shown here is derived from an EMBL/GenBank/DDBJ whole genome shotgun (WGS) entry which is preliminary data.</text>
</comment>
<dbReference type="EMBL" id="NXLW01000039">
    <property type="protein sequence ID" value="RDU69117.1"/>
    <property type="molecule type" value="Genomic_DNA"/>
</dbReference>
<keyword evidence="2" id="KW-1185">Reference proteome</keyword>
<evidence type="ECO:0000313" key="1">
    <source>
        <dbReference type="EMBL" id="RDU69117.1"/>
    </source>
</evidence>
<protein>
    <recommendedName>
        <fullName evidence="3">AMP-dependent synthetase/ligase domain-containing protein</fullName>
    </recommendedName>
</protein>
<feature type="non-terminal residue" evidence="1">
    <location>
        <position position="63"/>
    </location>
</feature>
<dbReference type="Proteomes" id="UP000256424">
    <property type="component" value="Unassembled WGS sequence"/>
</dbReference>
<dbReference type="AlphaFoldDB" id="A0A3D8IV07"/>
<sequence>MNTQDNFILPNKTNVVQYLFDTKERFPNKIAIEDKNGSTSYTQFVQQALNISSNILTQTTQVH</sequence>
<evidence type="ECO:0000313" key="2">
    <source>
        <dbReference type="Proteomes" id="UP000256424"/>
    </source>
</evidence>